<sequence length="220" mass="25214">MSWYNDFISKLIECRACPRLVSYRERVKPLPRFMNDRYWLRPVPPWGDLNNARIMIVGLAPAAHGGNRTGRMFTGDSSAQFLFRALYEAGLSNKPYSISRNDGVTLKCIYITSVVKCVPPNNRPSNEELHTCIGNWFRYELEHVGPRAIIALGHIAFLGIKLALGIRAEFRHSEYIDFNGIRIFMSYHPSPRNTNTGRLRIRDLVNILRMAMEYSGCEST</sequence>
<dbReference type="InterPro" id="IPR051536">
    <property type="entry name" value="UDG_Type-4/5"/>
</dbReference>
<evidence type="ECO:0000256" key="4">
    <source>
        <dbReference type="ARBA" id="ARBA00022801"/>
    </source>
</evidence>
<evidence type="ECO:0000256" key="6">
    <source>
        <dbReference type="ARBA" id="ARBA00023014"/>
    </source>
</evidence>
<organism evidence="11 12">
    <name type="scientific">Vulcanisaeta moutnovskia (strain 768-28)</name>
    <dbReference type="NCBI Taxonomy" id="985053"/>
    <lineage>
        <taxon>Archaea</taxon>
        <taxon>Thermoproteota</taxon>
        <taxon>Thermoprotei</taxon>
        <taxon>Thermoproteales</taxon>
        <taxon>Thermoproteaceae</taxon>
        <taxon>Vulcanisaeta</taxon>
    </lineage>
</organism>
<protein>
    <recommendedName>
        <fullName evidence="9">Type-5 uracil-DNA glycosylase</fullName>
    </recommendedName>
</protein>
<dbReference type="SUPFAM" id="SSF52141">
    <property type="entry name" value="Uracil-DNA glycosylase-like"/>
    <property type="match status" value="1"/>
</dbReference>
<dbReference type="STRING" id="985053.VMUT_2326"/>
<dbReference type="GO" id="GO:0033958">
    <property type="term" value="F:DNA-deoxyinosine glycosylase activity"/>
    <property type="evidence" value="ECO:0007669"/>
    <property type="project" value="InterPro"/>
</dbReference>
<feature type="domain" description="Uracil-DNA glycosylase-like" evidence="10">
    <location>
        <begin position="44"/>
        <end position="208"/>
    </location>
</feature>
<comment type="similarity">
    <text evidence="8">Belongs to the uracil-DNA glycosylase (UDG) superfamily. Type 5 (UDGb) family.</text>
</comment>
<dbReference type="InterPro" id="IPR005122">
    <property type="entry name" value="Uracil-DNA_glycosylase-like"/>
</dbReference>
<keyword evidence="1" id="KW-0004">4Fe-4S</keyword>
<dbReference type="eggNOG" id="arCOG00905">
    <property type="taxonomic scope" value="Archaea"/>
</dbReference>
<dbReference type="RefSeq" id="WP_013605679.1">
    <property type="nucleotide sequence ID" value="NC_015151.1"/>
</dbReference>
<evidence type="ECO:0000256" key="2">
    <source>
        <dbReference type="ARBA" id="ARBA00022723"/>
    </source>
</evidence>
<evidence type="ECO:0000313" key="11">
    <source>
        <dbReference type="EMBL" id="ADY02518.1"/>
    </source>
</evidence>
<dbReference type="EMBL" id="CP002529">
    <property type="protein sequence ID" value="ADY02518.1"/>
    <property type="molecule type" value="Genomic_DNA"/>
</dbReference>
<dbReference type="GO" id="GO:0004844">
    <property type="term" value="F:uracil DNA N-glycosylase activity"/>
    <property type="evidence" value="ECO:0007669"/>
    <property type="project" value="InterPro"/>
</dbReference>
<evidence type="ECO:0000256" key="5">
    <source>
        <dbReference type="ARBA" id="ARBA00023004"/>
    </source>
</evidence>
<keyword evidence="3" id="KW-0227">DNA damage</keyword>
<evidence type="ECO:0000256" key="7">
    <source>
        <dbReference type="ARBA" id="ARBA00023204"/>
    </source>
</evidence>
<keyword evidence="12" id="KW-1185">Reference proteome</keyword>
<dbReference type="PANTHER" id="PTHR33693:SF3">
    <property type="entry name" value="TYPE-5 URACIL-DNA GLYCOSYLASE"/>
    <property type="match status" value="1"/>
</dbReference>
<proteinExistence type="inferred from homology"/>
<dbReference type="SMART" id="SM00986">
    <property type="entry name" value="UDG"/>
    <property type="match status" value="1"/>
</dbReference>
<dbReference type="PANTHER" id="PTHR33693">
    <property type="entry name" value="TYPE-5 URACIL-DNA GLYCOSYLASE"/>
    <property type="match status" value="1"/>
</dbReference>
<name>F0QY32_VULM7</name>
<reference evidence="11 12" key="1">
    <citation type="journal article" date="2011" name="J. Bacteriol.">
        <title>Complete genome sequence of 'Vulcanisaeta moutnovskia' strain 768-28, a novel member of the hyperthermophilic crenarchaeal genus vulcanisaeta.</title>
        <authorList>
            <person name="Gumerov V.M."/>
            <person name="Mardanov A.V."/>
            <person name="Beletsky A.V."/>
            <person name="Prokofeva M.I."/>
            <person name="Bonch-Osmolovskaya E.A."/>
            <person name="Ravin N.V."/>
            <person name="Skryabin K.G."/>
        </authorList>
    </citation>
    <scope>NUCLEOTIDE SEQUENCE [LARGE SCALE GENOMIC DNA]</scope>
    <source>
        <strain evidence="11 12">768-28</strain>
    </source>
</reference>
<evidence type="ECO:0000256" key="1">
    <source>
        <dbReference type="ARBA" id="ARBA00022485"/>
    </source>
</evidence>
<dbReference type="InterPro" id="IPR036895">
    <property type="entry name" value="Uracil-DNA_glycosylase-like_sf"/>
</dbReference>
<keyword evidence="5" id="KW-0408">Iron</keyword>
<keyword evidence="6" id="KW-0411">Iron-sulfur</keyword>
<dbReference type="InterPro" id="IPR044147">
    <property type="entry name" value="UdgB-like"/>
</dbReference>
<dbReference type="GO" id="GO:0006284">
    <property type="term" value="P:base-excision repair"/>
    <property type="evidence" value="ECO:0007669"/>
    <property type="project" value="InterPro"/>
</dbReference>
<evidence type="ECO:0000256" key="8">
    <source>
        <dbReference type="ARBA" id="ARBA00023779"/>
    </source>
</evidence>
<dbReference type="HOGENOM" id="CLU_083279_0_0_2"/>
<dbReference type="Proteomes" id="UP000007485">
    <property type="component" value="Chromosome"/>
</dbReference>
<keyword evidence="7" id="KW-0234">DNA repair</keyword>
<dbReference type="Gene3D" id="3.40.470.10">
    <property type="entry name" value="Uracil-DNA glycosylase-like domain"/>
    <property type="match status" value="1"/>
</dbReference>
<accession>F0QY32</accession>
<evidence type="ECO:0000256" key="3">
    <source>
        <dbReference type="ARBA" id="ARBA00022763"/>
    </source>
</evidence>
<dbReference type="GO" id="GO:0051539">
    <property type="term" value="F:4 iron, 4 sulfur cluster binding"/>
    <property type="evidence" value="ECO:0007669"/>
    <property type="project" value="UniProtKB-KW"/>
</dbReference>
<dbReference type="CDD" id="cd10031">
    <property type="entry name" value="UDG-F5_TTUDGB_like"/>
    <property type="match status" value="1"/>
</dbReference>
<evidence type="ECO:0000313" key="12">
    <source>
        <dbReference type="Proteomes" id="UP000007485"/>
    </source>
</evidence>
<keyword evidence="2" id="KW-0479">Metal-binding</keyword>
<dbReference type="KEGG" id="vmo:VMUT_2326"/>
<dbReference type="GeneID" id="10289978"/>
<keyword evidence="4" id="KW-0378">Hydrolase</keyword>
<dbReference type="Pfam" id="PF03167">
    <property type="entry name" value="UDG"/>
    <property type="match status" value="1"/>
</dbReference>
<evidence type="ECO:0000256" key="9">
    <source>
        <dbReference type="ARBA" id="ARBA00023887"/>
    </source>
</evidence>
<evidence type="ECO:0000259" key="10">
    <source>
        <dbReference type="SMART" id="SM00986"/>
    </source>
</evidence>
<dbReference type="SMART" id="SM00987">
    <property type="entry name" value="UreE_C"/>
    <property type="match status" value="1"/>
</dbReference>
<gene>
    <name evidence="11" type="ordered locus">VMUT_2326</name>
</gene>
<dbReference type="AlphaFoldDB" id="F0QY32"/>
<dbReference type="GO" id="GO:0046872">
    <property type="term" value="F:metal ion binding"/>
    <property type="evidence" value="ECO:0007669"/>
    <property type="project" value="UniProtKB-KW"/>
</dbReference>